<dbReference type="Proteomes" id="UP001163850">
    <property type="component" value="Unassembled WGS sequence"/>
</dbReference>
<gene>
    <name evidence="2" type="ORF">F5890DRAFT_1376119</name>
</gene>
<reference evidence="2" key="1">
    <citation type="submission" date="2022-08" db="EMBL/GenBank/DDBJ databases">
        <authorList>
            <consortium name="DOE Joint Genome Institute"/>
            <person name="Min B."/>
            <person name="Riley R."/>
            <person name="Sierra-Patev S."/>
            <person name="Naranjo-Ortiz M."/>
            <person name="Looney B."/>
            <person name="Konkel Z."/>
            <person name="Slot J.C."/>
            <person name="Sakamoto Y."/>
            <person name="Steenwyk J.L."/>
            <person name="Rokas A."/>
            <person name="Carro J."/>
            <person name="Camarero S."/>
            <person name="Ferreira P."/>
            <person name="Molpeceres G."/>
            <person name="Ruiz-Duenas F.J."/>
            <person name="Serrano A."/>
            <person name="Henrissat B."/>
            <person name="Drula E."/>
            <person name="Hughes K.W."/>
            <person name="Mata J.L."/>
            <person name="Ishikawa N.K."/>
            <person name="Vargas-Isla R."/>
            <person name="Ushijima S."/>
            <person name="Smith C.A."/>
            <person name="Ahrendt S."/>
            <person name="Andreopoulos W."/>
            <person name="He G."/>
            <person name="Labutti K."/>
            <person name="Lipzen A."/>
            <person name="Ng V."/>
            <person name="Sandor L."/>
            <person name="Barry K."/>
            <person name="Martinez A.T."/>
            <person name="Xiao Y."/>
            <person name="Gibbons J.G."/>
            <person name="Terashima K."/>
            <person name="Hibbett D.S."/>
            <person name="Grigoriev I.V."/>
        </authorList>
    </citation>
    <scope>NUCLEOTIDE SEQUENCE</scope>
    <source>
        <strain evidence="2">TFB7829</strain>
    </source>
</reference>
<proteinExistence type="predicted"/>
<keyword evidence="1" id="KW-0812">Transmembrane</keyword>
<feature type="non-terminal residue" evidence="2">
    <location>
        <position position="87"/>
    </location>
</feature>
<feature type="transmembrane region" description="Helical" evidence="1">
    <location>
        <begin position="9"/>
        <end position="28"/>
    </location>
</feature>
<evidence type="ECO:0000256" key="1">
    <source>
        <dbReference type="SAM" id="Phobius"/>
    </source>
</evidence>
<dbReference type="AlphaFoldDB" id="A0AA38UM35"/>
<organism evidence="2 3">
    <name type="scientific">Lentinula detonsa</name>
    <dbReference type="NCBI Taxonomy" id="2804962"/>
    <lineage>
        <taxon>Eukaryota</taxon>
        <taxon>Fungi</taxon>
        <taxon>Dikarya</taxon>
        <taxon>Basidiomycota</taxon>
        <taxon>Agaricomycotina</taxon>
        <taxon>Agaricomycetes</taxon>
        <taxon>Agaricomycetidae</taxon>
        <taxon>Agaricales</taxon>
        <taxon>Marasmiineae</taxon>
        <taxon>Omphalotaceae</taxon>
        <taxon>Lentinula</taxon>
    </lineage>
</organism>
<comment type="caution">
    <text evidence="2">The sequence shown here is derived from an EMBL/GenBank/DDBJ whole genome shotgun (WGS) entry which is preliminary data.</text>
</comment>
<feature type="non-terminal residue" evidence="2">
    <location>
        <position position="1"/>
    </location>
</feature>
<keyword evidence="1" id="KW-1133">Transmembrane helix</keyword>
<dbReference type="EMBL" id="MU802523">
    <property type="protein sequence ID" value="KAJ3979045.1"/>
    <property type="molecule type" value="Genomic_DNA"/>
</dbReference>
<accession>A0AA38UM35</accession>
<name>A0AA38UM35_9AGAR</name>
<evidence type="ECO:0000313" key="2">
    <source>
        <dbReference type="EMBL" id="KAJ3979045.1"/>
    </source>
</evidence>
<protein>
    <submittedName>
        <fullName evidence="2">Uncharacterized protein</fullName>
    </submittedName>
</protein>
<evidence type="ECO:0000313" key="3">
    <source>
        <dbReference type="Proteomes" id="UP001163850"/>
    </source>
</evidence>
<keyword evidence="1" id="KW-0472">Membrane</keyword>
<sequence length="87" mass="10097">FQNNTREELAFIFLQFWLLLISILAMVYDSSQRTIFQSLIQSPGSPCSIALFDSYFATRVWYETYNAQVFTCVGAPKAITDLYKVFF</sequence>